<comment type="similarity">
    <text evidence="2">Belongs to the transcriptional coactivator PC4 family.</text>
</comment>
<feature type="compositionally biased region" description="Polar residues" evidence="7">
    <location>
        <begin position="23"/>
        <end position="39"/>
    </location>
</feature>
<accession>A0A1X6NCA2</accession>
<dbReference type="InterPro" id="IPR009044">
    <property type="entry name" value="ssDNA-bd_transcriptional_reg"/>
</dbReference>
<dbReference type="Pfam" id="PF02229">
    <property type="entry name" value="PC4"/>
    <property type="match status" value="1"/>
</dbReference>
<sequence>MGTRAKAKVISSEESDEHHAQSDSEQSEQPLKRTNSVKSMKNKRPAHDDEEGESEEPSAKKKRVSRPKVRAQSTSKGAADDADQQIISVKANDEGDKYIDLGKKRRATVRAFKGTVFLDIREYYGQEGDEKPGKKGVTLNQEQWEKLKEGQDAIDALFKKTKK</sequence>
<comment type="subcellular location">
    <subcellularLocation>
        <location evidence="1">Nucleus</location>
    </subcellularLocation>
</comment>
<evidence type="ECO:0000256" key="7">
    <source>
        <dbReference type="SAM" id="MobiDB-lite"/>
    </source>
</evidence>
<keyword evidence="3" id="KW-0805">Transcription regulation</keyword>
<feature type="compositionally biased region" description="Basic residues" evidence="7">
    <location>
        <begin position="60"/>
        <end position="69"/>
    </location>
</feature>
<evidence type="ECO:0000313" key="10">
    <source>
        <dbReference type="Proteomes" id="UP000194127"/>
    </source>
</evidence>
<keyword evidence="5" id="KW-0804">Transcription</keyword>
<proteinExistence type="inferred from homology"/>
<evidence type="ECO:0000256" key="1">
    <source>
        <dbReference type="ARBA" id="ARBA00004123"/>
    </source>
</evidence>
<keyword evidence="6" id="KW-0539">Nucleus</keyword>
<dbReference type="SUPFAM" id="SSF54447">
    <property type="entry name" value="ssDNA-binding transcriptional regulator domain"/>
    <property type="match status" value="1"/>
</dbReference>
<reference evidence="9 10" key="1">
    <citation type="submission" date="2017-04" db="EMBL/GenBank/DDBJ databases">
        <title>Genome Sequence of the Model Brown-Rot Fungus Postia placenta SB12.</title>
        <authorList>
            <consortium name="DOE Joint Genome Institute"/>
            <person name="Gaskell J."/>
            <person name="Kersten P."/>
            <person name="Larrondo L.F."/>
            <person name="Canessa P."/>
            <person name="Martinez D."/>
            <person name="Hibbett D."/>
            <person name="Schmoll M."/>
            <person name="Kubicek C.P."/>
            <person name="Martinez A.T."/>
            <person name="Yadav J."/>
            <person name="Master E."/>
            <person name="Magnuson J.K."/>
            <person name="James T."/>
            <person name="Yaver D."/>
            <person name="Berka R."/>
            <person name="Labutti K."/>
            <person name="Lipzen A."/>
            <person name="Aerts A."/>
            <person name="Barry K."/>
            <person name="Henrissat B."/>
            <person name="Blanchette R."/>
            <person name="Grigoriev I."/>
            <person name="Cullen D."/>
        </authorList>
    </citation>
    <scope>NUCLEOTIDE SEQUENCE [LARGE SCALE GENOMIC DNA]</scope>
    <source>
        <strain evidence="9 10">MAD-698-R-SB12</strain>
    </source>
</reference>
<dbReference type="RefSeq" id="XP_024343073.1">
    <property type="nucleotide sequence ID" value="XM_024476786.1"/>
</dbReference>
<feature type="domain" description="Transcriptional coactivator p15 (PC4) C-terminal" evidence="8">
    <location>
        <begin position="100"/>
        <end position="149"/>
    </location>
</feature>
<evidence type="ECO:0000256" key="5">
    <source>
        <dbReference type="ARBA" id="ARBA00023163"/>
    </source>
</evidence>
<feature type="region of interest" description="Disordered" evidence="7">
    <location>
        <begin position="1"/>
        <end position="90"/>
    </location>
</feature>
<keyword evidence="10" id="KW-1185">Reference proteome</keyword>
<protein>
    <recommendedName>
        <fullName evidence="8">Transcriptional coactivator p15 (PC4) C-terminal domain-containing protein</fullName>
    </recommendedName>
</protein>
<keyword evidence="4" id="KW-0238">DNA-binding</keyword>
<evidence type="ECO:0000256" key="4">
    <source>
        <dbReference type="ARBA" id="ARBA00023125"/>
    </source>
</evidence>
<name>A0A1X6NCA2_9APHY</name>
<dbReference type="InterPro" id="IPR003173">
    <property type="entry name" value="PC4_C"/>
</dbReference>
<dbReference type="STRING" id="670580.A0A1X6NCA2"/>
<dbReference type="GO" id="GO:0005634">
    <property type="term" value="C:nucleus"/>
    <property type="evidence" value="ECO:0007669"/>
    <property type="project" value="UniProtKB-SubCell"/>
</dbReference>
<dbReference type="GO" id="GO:0003677">
    <property type="term" value="F:DNA binding"/>
    <property type="evidence" value="ECO:0007669"/>
    <property type="project" value="UniProtKB-KW"/>
</dbReference>
<dbReference type="Proteomes" id="UP000194127">
    <property type="component" value="Unassembled WGS sequence"/>
</dbReference>
<dbReference type="EMBL" id="KZ110592">
    <property type="protein sequence ID" value="OSX66279.1"/>
    <property type="molecule type" value="Genomic_DNA"/>
</dbReference>
<evidence type="ECO:0000256" key="3">
    <source>
        <dbReference type="ARBA" id="ARBA00023015"/>
    </source>
</evidence>
<dbReference type="OrthoDB" id="2505440at2759"/>
<evidence type="ECO:0000256" key="6">
    <source>
        <dbReference type="ARBA" id="ARBA00023242"/>
    </source>
</evidence>
<evidence type="ECO:0000256" key="2">
    <source>
        <dbReference type="ARBA" id="ARBA00009001"/>
    </source>
</evidence>
<organism evidence="9 10">
    <name type="scientific">Postia placenta MAD-698-R-SB12</name>
    <dbReference type="NCBI Taxonomy" id="670580"/>
    <lineage>
        <taxon>Eukaryota</taxon>
        <taxon>Fungi</taxon>
        <taxon>Dikarya</taxon>
        <taxon>Basidiomycota</taxon>
        <taxon>Agaricomycotina</taxon>
        <taxon>Agaricomycetes</taxon>
        <taxon>Polyporales</taxon>
        <taxon>Adustoporiaceae</taxon>
        <taxon>Rhodonia</taxon>
    </lineage>
</organism>
<dbReference type="InterPro" id="IPR045125">
    <property type="entry name" value="Sub1/Tcp4-like"/>
</dbReference>
<evidence type="ECO:0000313" key="9">
    <source>
        <dbReference type="EMBL" id="OSX66279.1"/>
    </source>
</evidence>
<dbReference type="GO" id="GO:0060261">
    <property type="term" value="P:positive regulation of transcription initiation by RNA polymerase II"/>
    <property type="evidence" value="ECO:0007669"/>
    <property type="project" value="InterPro"/>
</dbReference>
<gene>
    <name evidence="9" type="ORF">POSPLADRAFT_1031354</name>
</gene>
<dbReference type="Gene3D" id="2.30.31.10">
    <property type="entry name" value="Transcriptional Coactivator Pc4, Chain A"/>
    <property type="match status" value="1"/>
</dbReference>
<dbReference type="GeneID" id="36321737"/>
<dbReference type="PANTHER" id="PTHR13215">
    <property type="entry name" value="RNA POLYMERASE II TRANSCRIPTIONAL COACTIVATOR"/>
    <property type="match status" value="1"/>
</dbReference>
<dbReference type="AlphaFoldDB" id="A0A1X6NCA2"/>
<evidence type="ECO:0000259" key="8">
    <source>
        <dbReference type="Pfam" id="PF02229"/>
    </source>
</evidence>
<dbReference type="GO" id="GO:0003713">
    <property type="term" value="F:transcription coactivator activity"/>
    <property type="evidence" value="ECO:0007669"/>
    <property type="project" value="InterPro"/>
</dbReference>